<evidence type="ECO:0000256" key="1">
    <source>
        <dbReference type="ARBA" id="ARBA00022737"/>
    </source>
</evidence>
<keyword evidence="4" id="KW-0256">Endoplasmic reticulum</keyword>
<dbReference type="RefSeq" id="XP_025359155.1">
    <property type="nucleotide sequence ID" value="XM_025507159.1"/>
</dbReference>
<dbReference type="Pfam" id="PF22890">
    <property type="entry name" value="TPR_EMC2"/>
    <property type="match status" value="1"/>
</dbReference>
<feature type="domain" description="EMC2 TPR-like" evidence="6">
    <location>
        <begin position="94"/>
        <end position="207"/>
    </location>
</feature>
<feature type="region of interest" description="Disordered" evidence="5">
    <location>
        <begin position="265"/>
        <end position="305"/>
    </location>
</feature>
<dbReference type="SUPFAM" id="SSF48452">
    <property type="entry name" value="TPR-like"/>
    <property type="match status" value="1"/>
</dbReference>
<dbReference type="PANTHER" id="PTHR12760">
    <property type="entry name" value="TETRATRICOPEPTIDE REPEAT PROTEIN"/>
    <property type="match status" value="1"/>
</dbReference>
<dbReference type="SMART" id="SM00028">
    <property type="entry name" value="TPR"/>
    <property type="match status" value="2"/>
</dbReference>
<dbReference type="GeneID" id="37028982"/>
<sequence>MASSSSSSSSSSRSPKEIIVWLQEQRRRPDRQSAQTVEYGTFLLEKGYLSKLGDDLWATLEQIGIAALDVGDWELAELCLARLNTRFPKSTRVAALQGMLYEARGQLTRALHYYEELIAKSQGADIMLSKRRIAVLKSLDSPSAYAQTLPALETHLETYYSDPEAWQELASLYAELGQYAKSAAALEELMLLVPQNGFFVLRYAETQYTAGEYATAYKGFLRVLDMGGMLEKGQRGEGEADRGPEVRAAWGLKAVSRRAGQECMQGHHHLTDVPSSPALADDQEAEGKSQEANVVFGHDQGRVTG</sequence>
<gene>
    <name evidence="7" type="ORF">BDZ90DRAFT_234827</name>
</gene>
<dbReference type="InterPro" id="IPR055217">
    <property type="entry name" value="TPR_EMC2"/>
</dbReference>
<evidence type="ECO:0000313" key="8">
    <source>
        <dbReference type="Proteomes" id="UP000245884"/>
    </source>
</evidence>
<comment type="similarity">
    <text evidence="4">Belongs to the EMC2 family.</text>
</comment>
<dbReference type="AlphaFoldDB" id="A0A316UKT8"/>
<dbReference type="PROSITE" id="PS50005">
    <property type="entry name" value="TPR"/>
    <property type="match status" value="1"/>
</dbReference>
<reference evidence="7 8" key="1">
    <citation type="journal article" date="2018" name="Mol. Biol. Evol.">
        <title>Broad Genomic Sampling Reveals a Smut Pathogenic Ancestry of the Fungal Clade Ustilaginomycotina.</title>
        <authorList>
            <person name="Kijpornyongpan T."/>
            <person name="Mondo S.J."/>
            <person name="Barry K."/>
            <person name="Sandor L."/>
            <person name="Lee J."/>
            <person name="Lipzen A."/>
            <person name="Pangilinan J."/>
            <person name="LaButti K."/>
            <person name="Hainaut M."/>
            <person name="Henrissat B."/>
            <person name="Grigoriev I.V."/>
            <person name="Spatafora J.W."/>
            <person name="Aime M.C."/>
        </authorList>
    </citation>
    <scope>NUCLEOTIDE SEQUENCE [LARGE SCALE GENOMIC DNA]</scope>
    <source>
        <strain evidence="7 8">MCA 5214</strain>
    </source>
</reference>
<dbReference type="GO" id="GO:0072546">
    <property type="term" value="C:EMC complex"/>
    <property type="evidence" value="ECO:0007669"/>
    <property type="project" value="UniProtKB-UniRule"/>
</dbReference>
<dbReference type="InterPro" id="IPR039856">
    <property type="entry name" value="EMC2-like"/>
</dbReference>
<evidence type="ECO:0000256" key="2">
    <source>
        <dbReference type="ARBA" id="ARBA00022803"/>
    </source>
</evidence>
<organism evidence="7 8">
    <name type="scientific">Jaminaea rosea</name>
    <dbReference type="NCBI Taxonomy" id="1569628"/>
    <lineage>
        <taxon>Eukaryota</taxon>
        <taxon>Fungi</taxon>
        <taxon>Dikarya</taxon>
        <taxon>Basidiomycota</taxon>
        <taxon>Ustilaginomycotina</taxon>
        <taxon>Exobasidiomycetes</taxon>
        <taxon>Microstromatales</taxon>
        <taxon>Microstromatales incertae sedis</taxon>
        <taxon>Jaminaea</taxon>
    </lineage>
</organism>
<dbReference type="Gene3D" id="1.25.40.10">
    <property type="entry name" value="Tetratricopeptide repeat domain"/>
    <property type="match status" value="2"/>
</dbReference>
<comment type="subcellular location">
    <subcellularLocation>
        <location evidence="4">Endoplasmic reticulum membrane</location>
        <topology evidence="4">Peripheral membrane protein</topology>
        <orientation evidence="4">Cytoplasmic side</orientation>
    </subcellularLocation>
</comment>
<comment type="subunit">
    <text evidence="4">Component of the ER membrane protein complex (EMC).</text>
</comment>
<dbReference type="OrthoDB" id="124397at2759"/>
<accession>A0A316UKT8</accession>
<comment type="function">
    <text evidence="4">Part of the endoplasmic reticulum membrane protein complex (EMC) that enables the energy-independent insertion into endoplasmic reticulum membranes of newly synthesized membrane proteins.</text>
</comment>
<dbReference type="Proteomes" id="UP000245884">
    <property type="component" value="Unassembled WGS sequence"/>
</dbReference>
<keyword evidence="8" id="KW-1185">Reference proteome</keyword>
<evidence type="ECO:0000256" key="3">
    <source>
        <dbReference type="PROSITE-ProRule" id="PRU00339"/>
    </source>
</evidence>
<keyword evidence="2 3" id="KW-0802">TPR repeat</keyword>
<dbReference type="EMBL" id="KZ819680">
    <property type="protein sequence ID" value="PWN24543.1"/>
    <property type="molecule type" value="Genomic_DNA"/>
</dbReference>
<evidence type="ECO:0000256" key="4">
    <source>
        <dbReference type="RuleBase" id="RU367091"/>
    </source>
</evidence>
<keyword evidence="4" id="KW-0472">Membrane</keyword>
<name>A0A316UKT8_9BASI</name>
<evidence type="ECO:0000259" key="6">
    <source>
        <dbReference type="Pfam" id="PF22890"/>
    </source>
</evidence>
<keyword evidence="1" id="KW-0677">Repeat</keyword>
<feature type="repeat" description="TPR" evidence="3">
    <location>
        <begin position="163"/>
        <end position="196"/>
    </location>
</feature>
<evidence type="ECO:0000256" key="5">
    <source>
        <dbReference type="SAM" id="MobiDB-lite"/>
    </source>
</evidence>
<dbReference type="STRING" id="1569628.A0A316UKT8"/>
<proteinExistence type="inferred from homology"/>
<dbReference type="InterPro" id="IPR011990">
    <property type="entry name" value="TPR-like_helical_dom_sf"/>
</dbReference>
<evidence type="ECO:0000313" key="7">
    <source>
        <dbReference type="EMBL" id="PWN24543.1"/>
    </source>
</evidence>
<protein>
    <recommendedName>
        <fullName evidence="4">ER membrane protein complex subunit 2</fullName>
    </recommendedName>
</protein>
<dbReference type="InterPro" id="IPR019734">
    <property type="entry name" value="TPR_rpt"/>
</dbReference>